<dbReference type="GO" id="GO:1904273">
    <property type="term" value="P:L-alanine import across plasma membrane"/>
    <property type="evidence" value="ECO:0007669"/>
    <property type="project" value="TreeGrafter"/>
</dbReference>
<organism evidence="8">
    <name type="scientific">Drosophila grimshawi</name>
    <name type="common">Hawaiian fruit fly</name>
    <name type="synonym">Idiomyia grimshawi</name>
    <dbReference type="NCBI Taxonomy" id="7222"/>
    <lineage>
        <taxon>Eukaryota</taxon>
        <taxon>Metazoa</taxon>
        <taxon>Ecdysozoa</taxon>
        <taxon>Arthropoda</taxon>
        <taxon>Hexapoda</taxon>
        <taxon>Insecta</taxon>
        <taxon>Pterygota</taxon>
        <taxon>Neoptera</taxon>
        <taxon>Endopterygota</taxon>
        <taxon>Diptera</taxon>
        <taxon>Brachycera</taxon>
        <taxon>Muscomorpha</taxon>
        <taxon>Ephydroidea</taxon>
        <taxon>Drosophilidae</taxon>
        <taxon>Drosophila</taxon>
        <taxon>Hawaiian Drosophila</taxon>
    </lineage>
</organism>
<dbReference type="PANTHER" id="PTHR46673:SF1">
    <property type="entry name" value="4F2 CELL-SURFACE ANTIGEN HEAVY CHAIN"/>
    <property type="match status" value="1"/>
</dbReference>
<accession>B4JSR5</accession>
<dbReference type="AlphaFoldDB" id="B4JSR5"/>
<evidence type="ECO:0000313" key="8">
    <source>
        <dbReference type="Proteomes" id="UP000001070"/>
    </source>
</evidence>
<dbReference type="InterPro" id="IPR017853">
    <property type="entry name" value="GH"/>
</dbReference>
<feature type="domain" description="Glycosyl hydrolase family 13 catalytic" evidence="5">
    <location>
        <begin position="197"/>
        <end position="370"/>
    </location>
</feature>
<evidence type="ECO:0000256" key="1">
    <source>
        <dbReference type="ARBA" id="ARBA00001657"/>
    </source>
</evidence>
<keyword evidence="4" id="KW-0812">Transmembrane</keyword>
<keyword evidence="4" id="KW-1133">Transmembrane helix</keyword>
<dbReference type="EC" id="3.2.1.20" evidence="2"/>
<dbReference type="GO" id="GO:0004558">
    <property type="term" value="F:alpha-1,4-glucosidase activity"/>
    <property type="evidence" value="ECO:0007669"/>
    <property type="project" value="UniProtKB-EC"/>
</dbReference>
<dbReference type="Pfam" id="PF16028">
    <property type="entry name" value="SLC3A2_N"/>
    <property type="match status" value="1"/>
</dbReference>
<dbReference type="GO" id="GO:0015173">
    <property type="term" value="F:aromatic amino acid transmembrane transporter activity"/>
    <property type="evidence" value="ECO:0007669"/>
    <property type="project" value="TreeGrafter"/>
</dbReference>
<dbReference type="InParanoid" id="B4JSR5"/>
<dbReference type="PhylomeDB" id="B4JSR5"/>
<dbReference type="InterPro" id="IPR042280">
    <property type="entry name" value="SLC3A2"/>
</dbReference>
<dbReference type="GO" id="GO:0015190">
    <property type="term" value="F:L-leucine transmembrane transporter activity"/>
    <property type="evidence" value="ECO:0007669"/>
    <property type="project" value="TreeGrafter"/>
</dbReference>
<feature type="transmembrane region" description="Helical" evidence="4">
    <location>
        <begin position="111"/>
        <end position="135"/>
    </location>
</feature>
<dbReference type="InterPro" id="IPR045857">
    <property type="entry name" value="O16G_dom_2"/>
</dbReference>
<feature type="domain" description="Solute carrier family 3 member 2 N-terminal" evidence="6">
    <location>
        <begin position="75"/>
        <end position="151"/>
    </location>
</feature>
<dbReference type="Gene3D" id="3.20.20.80">
    <property type="entry name" value="Glycosidases"/>
    <property type="match status" value="1"/>
</dbReference>
<evidence type="ECO:0000256" key="2">
    <source>
        <dbReference type="ARBA" id="ARBA00012741"/>
    </source>
</evidence>
<dbReference type="GO" id="GO:0015823">
    <property type="term" value="P:phenylalanine transport"/>
    <property type="evidence" value="ECO:0007669"/>
    <property type="project" value="TreeGrafter"/>
</dbReference>
<evidence type="ECO:0000256" key="3">
    <source>
        <dbReference type="ARBA" id="ARBA00022729"/>
    </source>
</evidence>
<dbReference type="STRING" id="7222.B4JSR5"/>
<dbReference type="GO" id="GO:0005975">
    <property type="term" value="P:carbohydrate metabolic process"/>
    <property type="evidence" value="ECO:0007669"/>
    <property type="project" value="InterPro"/>
</dbReference>
<reference evidence="7 8" key="1">
    <citation type="journal article" date="2007" name="Nature">
        <title>Evolution of genes and genomes on the Drosophila phylogeny.</title>
        <authorList>
            <consortium name="Drosophila 12 Genomes Consortium"/>
            <person name="Clark A.G."/>
            <person name="Eisen M.B."/>
            <person name="Smith D.R."/>
            <person name="Bergman C.M."/>
            <person name="Oliver B."/>
            <person name="Markow T.A."/>
            <person name="Kaufman T.C."/>
            <person name="Kellis M."/>
            <person name="Gelbart W."/>
            <person name="Iyer V.N."/>
            <person name="Pollard D.A."/>
            <person name="Sackton T.B."/>
            <person name="Larracuente A.M."/>
            <person name="Singh N.D."/>
            <person name="Abad J.P."/>
            <person name="Abt D.N."/>
            <person name="Adryan B."/>
            <person name="Aguade M."/>
            <person name="Akashi H."/>
            <person name="Anderson W.W."/>
            <person name="Aquadro C.F."/>
            <person name="Ardell D.H."/>
            <person name="Arguello R."/>
            <person name="Artieri C.G."/>
            <person name="Barbash D.A."/>
            <person name="Barker D."/>
            <person name="Barsanti P."/>
            <person name="Batterham P."/>
            <person name="Batzoglou S."/>
            <person name="Begun D."/>
            <person name="Bhutkar A."/>
            <person name="Blanco E."/>
            <person name="Bosak S.A."/>
            <person name="Bradley R.K."/>
            <person name="Brand A.D."/>
            <person name="Brent M.R."/>
            <person name="Brooks A.N."/>
            <person name="Brown R.H."/>
            <person name="Butlin R.K."/>
            <person name="Caggese C."/>
            <person name="Calvi B.R."/>
            <person name="Bernardo de Carvalho A."/>
            <person name="Caspi A."/>
            <person name="Castrezana S."/>
            <person name="Celniker S.E."/>
            <person name="Chang J.L."/>
            <person name="Chapple C."/>
            <person name="Chatterji S."/>
            <person name="Chinwalla A."/>
            <person name="Civetta A."/>
            <person name="Clifton S.W."/>
            <person name="Comeron J.M."/>
            <person name="Costello J.C."/>
            <person name="Coyne J.A."/>
            <person name="Daub J."/>
            <person name="David R.G."/>
            <person name="Delcher A.L."/>
            <person name="Delehaunty K."/>
            <person name="Do C.B."/>
            <person name="Ebling H."/>
            <person name="Edwards K."/>
            <person name="Eickbush T."/>
            <person name="Evans J.D."/>
            <person name="Filipski A."/>
            <person name="Findeiss S."/>
            <person name="Freyhult E."/>
            <person name="Fulton L."/>
            <person name="Fulton R."/>
            <person name="Garcia A.C."/>
            <person name="Gardiner A."/>
            <person name="Garfield D.A."/>
            <person name="Garvin B.E."/>
            <person name="Gibson G."/>
            <person name="Gilbert D."/>
            <person name="Gnerre S."/>
            <person name="Godfrey J."/>
            <person name="Good R."/>
            <person name="Gotea V."/>
            <person name="Gravely B."/>
            <person name="Greenberg A.J."/>
            <person name="Griffiths-Jones S."/>
            <person name="Gross S."/>
            <person name="Guigo R."/>
            <person name="Gustafson E.A."/>
            <person name="Haerty W."/>
            <person name="Hahn M.W."/>
            <person name="Halligan D.L."/>
            <person name="Halpern A.L."/>
            <person name="Halter G.M."/>
            <person name="Han M.V."/>
            <person name="Heger A."/>
            <person name="Hillier L."/>
            <person name="Hinrichs A.S."/>
            <person name="Holmes I."/>
            <person name="Hoskins R.A."/>
            <person name="Hubisz M.J."/>
            <person name="Hultmark D."/>
            <person name="Huntley M.A."/>
            <person name="Jaffe D.B."/>
            <person name="Jagadeeshan S."/>
            <person name="Jeck W.R."/>
            <person name="Johnson J."/>
            <person name="Jones C.D."/>
            <person name="Jordan W.C."/>
            <person name="Karpen G.H."/>
            <person name="Kataoka E."/>
            <person name="Keightley P.D."/>
            <person name="Kheradpour P."/>
            <person name="Kirkness E.F."/>
            <person name="Koerich L.B."/>
            <person name="Kristiansen K."/>
            <person name="Kudrna D."/>
            <person name="Kulathinal R.J."/>
            <person name="Kumar S."/>
            <person name="Kwok R."/>
            <person name="Lander E."/>
            <person name="Langley C.H."/>
            <person name="Lapoint R."/>
            <person name="Lazzaro B.P."/>
            <person name="Lee S.J."/>
            <person name="Levesque L."/>
            <person name="Li R."/>
            <person name="Lin C.F."/>
            <person name="Lin M.F."/>
            <person name="Lindblad-Toh K."/>
            <person name="Llopart A."/>
            <person name="Long M."/>
            <person name="Low L."/>
            <person name="Lozovsky E."/>
            <person name="Lu J."/>
            <person name="Luo M."/>
            <person name="Machado C.A."/>
            <person name="Makalowski W."/>
            <person name="Marzo M."/>
            <person name="Matsuda M."/>
            <person name="Matzkin L."/>
            <person name="McAllister B."/>
            <person name="McBride C.S."/>
            <person name="McKernan B."/>
            <person name="McKernan K."/>
            <person name="Mendez-Lago M."/>
            <person name="Minx P."/>
            <person name="Mollenhauer M.U."/>
            <person name="Montooth K."/>
            <person name="Mount S.M."/>
            <person name="Mu X."/>
            <person name="Myers E."/>
            <person name="Negre B."/>
            <person name="Newfeld S."/>
            <person name="Nielsen R."/>
            <person name="Noor M.A."/>
            <person name="O'Grady P."/>
            <person name="Pachter L."/>
            <person name="Papaceit M."/>
            <person name="Parisi M.J."/>
            <person name="Parisi M."/>
            <person name="Parts L."/>
            <person name="Pedersen J.S."/>
            <person name="Pesole G."/>
            <person name="Phillippy A.M."/>
            <person name="Ponting C.P."/>
            <person name="Pop M."/>
            <person name="Porcelli D."/>
            <person name="Powell J.R."/>
            <person name="Prohaska S."/>
            <person name="Pruitt K."/>
            <person name="Puig M."/>
            <person name="Quesneville H."/>
            <person name="Ram K.R."/>
            <person name="Rand D."/>
            <person name="Rasmussen M.D."/>
            <person name="Reed L.K."/>
            <person name="Reenan R."/>
            <person name="Reily A."/>
            <person name="Remington K.A."/>
            <person name="Rieger T.T."/>
            <person name="Ritchie M.G."/>
            <person name="Robin C."/>
            <person name="Rogers Y.H."/>
            <person name="Rohde C."/>
            <person name="Rozas J."/>
            <person name="Rubenfield M.J."/>
            <person name="Ruiz A."/>
            <person name="Russo S."/>
            <person name="Salzberg S.L."/>
            <person name="Sanchez-Gracia A."/>
            <person name="Saranga D.J."/>
            <person name="Sato H."/>
            <person name="Schaeffer S.W."/>
            <person name="Schatz M.C."/>
            <person name="Schlenke T."/>
            <person name="Schwartz R."/>
            <person name="Segarra C."/>
            <person name="Singh R.S."/>
            <person name="Sirot L."/>
            <person name="Sirota M."/>
            <person name="Sisneros N.B."/>
            <person name="Smith C.D."/>
            <person name="Smith T.F."/>
            <person name="Spieth J."/>
            <person name="Stage D.E."/>
            <person name="Stark A."/>
            <person name="Stephan W."/>
            <person name="Strausberg R.L."/>
            <person name="Strempel S."/>
            <person name="Sturgill D."/>
            <person name="Sutton G."/>
            <person name="Sutton G.G."/>
            <person name="Tao W."/>
            <person name="Teichmann S."/>
            <person name="Tobari Y.N."/>
            <person name="Tomimura Y."/>
            <person name="Tsolas J.M."/>
            <person name="Valente V.L."/>
            <person name="Venter E."/>
            <person name="Venter J.C."/>
            <person name="Vicario S."/>
            <person name="Vieira F.G."/>
            <person name="Vilella A.J."/>
            <person name="Villasante A."/>
            <person name="Walenz B."/>
            <person name="Wang J."/>
            <person name="Wasserman M."/>
            <person name="Watts T."/>
            <person name="Wilson D."/>
            <person name="Wilson R.K."/>
            <person name="Wing R.A."/>
            <person name="Wolfner M.F."/>
            <person name="Wong A."/>
            <person name="Wong G.K."/>
            <person name="Wu C.I."/>
            <person name="Wu G."/>
            <person name="Yamamoto D."/>
            <person name="Yang H.P."/>
            <person name="Yang S.P."/>
            <person name="Yorke J.A."/>
            <person name="Yoshida K."/>
            <person name="Zdobnov E."/>
            <person name="Zhang P."/>
            <person name="Zhang Y."/>
            <person name="Zimin A.V."/>
            <person name="Baldwin J."/>
            <person name="Abdouelleil A."/>
            <person name="Abdulkadir J."/>
            <person name="Abebe A."/>
            <person name="Abera B."/>
            <person name="Abreu J."/>
            <person name="Acer S.C."/>
            <person name="Aftuck L."/>
            <person name="Alexander A."/>
            <person name="An P."/>
            <person name="Anderson E."/>
            <person name="Anderson S."/>
            <person name="Arachi H."/>
            <person name="Azer M."/>
            <person name="Bachantsang P."/>
            <person name="Barry A."/>
            <person name="Bayul T."/>
            <person name="Berlin A."/>
            <person name="Bessette D."/>
            <person name="Bloom T."/>
            <person name="Blye J."/>
            <person name="Boguslavskiy L."/>
            <person name="Bonnet C."/>
            <person name="Boukhgalter B."/>
            <person name="Bourzgui I."/>
            <person name="Brown A."/>
            <person name="Cahill P."/>
            <person name="Channer S."/>
            <person name="Cheshatsang Y."/>
            <person name="Chuda L."/>
            <person name="Citroen M."/>
            <person name="Collymore A."/>
            <person name="Cooke P."/>
            <person name="Costello M."/>
            <person name="D'Aco K."/>
            <person name="Daza R."/>
            <person name="De Haan G."/>
            <person name="DeGray S."/>
            <person name="DeMaso C."/>
            <person name="Dhargay N."/>
            <person name="Dooley K."/>
            <person name="Dooley E."/>
            <person name="Doricent M."/>
            <person name="Dorje P."/>
            <person name="Dorjee K."/>
            <person name="Dupes A."/>
            <person name="Elong R."/>
            <person name="Falk J."/>
            <person name="Farina A."/>
            <person name="Faro S."/>
            <person name="Ferguson D."/>
            <person name="Fisher S."/>
            <person name="Foley C.D."/>
            <person name="Franke A."/>
            <person name="Friedrich D."/>
            <person name="Gadbois L."/>
            <person name="Gearin G."/>
            <person name="Gearin C.R."/>
            <person name="Giannoukos G."/>
            <person name="Goode T."/>
            <person name="Graham J."/>
            <person name="Grandbois E."/>
            <person name="Grewal S."/>
            <person name="Gyaltsen K."/>
            <person name="Hafez N."/>
            <person name="Hagos B."/>
            <person name="Hall J."/>
            <person name="Henson C."/>
            <person name="Hollinger A."/>
            <person name="Honan T."/>
            <person name="Huard M.D."/>
            <person name="Hughes L."/>
            <person name="Hurhula B."/>
            <person name="Husby M.E."/>
            <person name="Kamat A."/>
            <person name="Kanga B."/>
            <person name="Kashin S."/>
            <person name="Khazanovich D."/>
            <person name="Kisner P."/>
            <person name="Lance K."/>
            <person name="Lara M."/>
            <person name="Lee W."/>
            <person name="Lennon N."/>
            <person name="Letendre F."/>
            <person name="LeVine R."/>
            <person name="Lipovsky A."/>
            <person name="Liu X."/>
            <person name="Liu J."/>
            <person name="Liu S."/>
            <person name="Lokyitsang T."/>
            <person name="Lokyitsang Y."/>
            <person name="Lubonja R."/>
            <person name="Lui A."/>
            <person name="MacDonald P."/>
            <person name="Magnisalis V."/>
            <person name="Maru K."/>
            <person name="Matthews C."/>
            <person name="McCusker W."/>
            <person name="McDonough S."/>
            <person name="Mehta T."/>
            <person name="Meldrim J."/>
            <person name="Meneus L."/>
            <person name="Mihai O."/>
            <person name="Mihalev A."/>
            <person name="Mihova T."/>
            <person name="Mittelman R."/>
            <person name="Mlenga V."/>
            <person name="Montmayeur A."/>
            <person name="Mulrain L."/>
            <person name="Navidi A."/>
            <person name="Naylor J."/>
            <person name="Negash T."/>
            <person name="Nguyen T."/>
            <person name="Nguyen N."/>
            <person name="Nicol R."/>
            <person name="Norbu C."/>
            <person name="Norbu N."/>
            <person name="Novod N."/>
            <person name="O'Neill B."/>
            <person name="Osman S."/>
            <person name="Markiewicz E."/>
            <person name="Oyono O.L."/>
            <person name="Patti C."/>
            <person name="Phunkhang P."/>
            <person name="Pierre F."/>
            <person name="Priest M."/>
            <person name="Raghuraman S."/>
            <person name="Rege F."/>
            <person name="Reyes R."/>
            <person name="Rise C."/>
            <person name="Rogov P."/>
            <person name="Ross K."/>
            <person name="Ryan E."/>
            <person name="Settipalli S."/>
            <person name="Shea T."/>
            <person name="Sherpa N."/>
            <person name="Shi L."/>
            <person name="Shih D."/>
            <person name="Sparrow T."/>
            <person name="Spaulding J."/>
            <person name="Stalker J."/>
            <person name="Stange-Thomann N."/>
            <person name="Stavropoulos S."/>
            <person name="Stone C."/>
            <person name="Strader C."/>
            <person name="Tesfaye S."/>
            <person name="Thomson T."/>
            <person name="Thoulutsang Y."/>
            <person name="Thoulutsang D."/>
            <person name="Topham K."/>
            <person name="Topping I."/>
            <person name="Tsamla T."/>
            <person name="Vassiliev H."/>
            <person name="Vo A."/>
            <person name="Wangchuk T."/>
            <person name="Wangdi T."/>
            <person name="Weiand M."/>
            <person name="Wilkinson J."/>
            <person name="Wilson A."/>
            <person name="Yadav S."/>
            <person name="Young G."/>
            <person name="Yu Q."/>
            <person name="Zembek L."/>
            <person name="Zhong D."/>
            <person name="Zimmer A."/>
            <person name="Zwirko Z."/>
            <person name="Jaffe D.B."/>
            <person name="Alvarez P."/>
            <person name="Brockman W."/>
            <person name="Butler J."/>
            <person name="Chin C."/>
            <person name="Gnerre S."/>
            <person name="Grabherr M."/>
            <person name="Kleber M."/>
            <person name="Mauceli E."/>
            <person name="MacCallum I."/>
        </authorList>
    </citation>
    <scope>NUCLEOTIDE SEQUENCE [LARGE SCALE GENOMIC DNA]</scope>
    <source>
        <strain evidence="8">Tucson 15287-2541.00</strain>
    </source>
</reference>
<dbReference type="OrthoDB" id="204980at2759"/>
<dbReference type="Gene3D" id="2.60.40.1180">
    <property type="entry name" value="Golgi alpha-mannosidase II"/>
    <property type="match status" value="1"/>
</dbReference>
<keyword evidence="4" id="KW-0472">Membrane</keyword>
<dbReference type="InterPro" id="IPR013780">
    <property type="entry name" value="Glyco_hydro_b"/>
</dbReference>
<dbReference type="Proteomes" id="UP000001070">
    <property type="component" value="Unassembled WGS sequence"/>
</dbReference>
<dbReference type="GO" id="GO:0015180">
    <property type="term" value="F:L-alanine transmembrane transporter activity"/>
    <property type="evidence" value="ECO:0007669"/>
    <property type="project" value="TreeGrafter"/>
</dbReference>
<dbReference type="Pfam" id="PF00128">
    <property type="entry name" value="Alpha-amylase"/>
    <property type="match status" value="1"/>
</dbReference>
<protein>
    <recommendedName>
        <fullName evidence="2">alpha-glucosidase</fullName>
        <ecNumber evidence="2">3.2.1.20</ecNumber>
    </recommendedName>
</protein>
<dbReference type="SUPFAM" id="SSF51445">
    <property type="entry name" value="(Trans)glycosidases"/>
    <property type="match status" value="1"/>
</dbReference>
<evidence type="ECO:0000259" key="5">
    <source>
        <dbReference type="Pfam" id="PF00128"/>
    </source>
</evidence>
<keyword evidence="3" id="KW-0732">Signal</keyword>
<dbReference type="GO" id="GO:0016323">
    <property type="term" value="C:basolateral plasma membrane"/>
    <property type="evidence" value="ECO:0007669"/>
    <property type="project" value="TreeGrafter"/>
</dbReference>
<dbReference type="PANTHER" id="PTHR46673">
    <property type="entry name" value="4F2 CELL-SURFACE ANTIGEN HEAVY CHAIN"/>
    <property type="match status" value="1"/>
</dbReference>
<dbReference type="InterPro" id="IPR031984">
    <property type="entry name" value="SLC3A2_N"/>
</dbReference>
<dbReference type="InterPro" id="IPR006047">
    <property type="entry name" value="GH13_cat_dom"/>
</dbReference>
<dbReference type="FunCoup" id="B4JSR5">
    <property type="interactions" value="220"/>
</dbReference>
<proteinExistence type="predicted"/>
<evidence type="ECO:0000259" key="6">
    <source>
        <dbReference type="Pfam" id="PF16028"/>
    </source>
</evidence>
<dbReference type="HOGENOM" id="CLU_006462_8_2_1"/>
<evidence type="ECO:0000313" key="7">
    <source>
        <dbReference type="EMBL" id="EDV94805.1"/>
    </source>
</evidence>
<comment type="catalytic activity">
    <reaction evidence="1">
        <text>Hydrolysis of terminal, non-reducing (1-&gt;4)-linked alpha-D-glucose residues with release of alpha-D-glucose.</text>
        <dbReference type="EC" id="3.2.1.20"/>
    </reaction>
</comment>
<dbReference type="GO" id="GO:0016324">
    <property type="term" value="C:apical plasma membrane"/>
    <property type="evidence" value="ECO:0007669"/>
    <property type="project" value="TreeGrafter"/>
</dbReference>
<dbReference type="EMBL" id="CH916373">
    <property type="protein sequence ID" value="EDV94805.1"/>
    <property type="molecule type" value="Genomic_DNA"/>
</dbReference>
<dbReference type="OMA" id="PWLQLRY"/>
<dbReference type="eggNOG" id="KOG0471">
    <property type="taxonomic scope" value="Eukaryota"/>
</dbReference>
<evidence type="ECO:0000256" key="4">
    <source>
        <dbReference type="SAM" id="Phobius"/>
    </source>
</evidence>
<dbReference type="Gene3D" id="3.90.400.10">
    <property type="entry name" value="Oligo-1,6-glucosidase, Domain 2"/>
    <property type="match status" value="1"/>
</dbReference>
<gene>
    <name evidence="7" type="primary">Dgri\GH22842</name>
    <name evidence="7" type="ORF">Dgri_GH22842</name>
</gene>
<name>B4JSR5_DROGR</name>
<sequence length="598" mass="66680">MNLLSRLKRIGAANKTSVTLPITVAVLSVEMVKEENFTDGADEEMLGVGTNSADEKLAERRDEVKFIKGDQQNGDAKIDIGNLNGKPAFTGMSKEELLKYANDPFWVRLRWIFFVGFWAIWVAMLVGAILIIVGAPKCAAPQPLPWYKRGLHAKFGNVDTAKQEDVQAAQKLFASGAIYELPAAQTYDVMKPDVEAQIQQLVDLYKSSDVKVVLDLTANYVHNNSQLLLDALADKEKRGAFVWIEGATELPNKWKMVGGNSTAWAQLEDGSYLLSQFGSGNYDLKMNSTLVRHEFGQVLRHLLGLGVHGFRLKNTKFFLINDDLRDEGISPTPQEFNMVDYGFYTHTQTTFQNGLGDVLYDYLDMVKNISADAFLSVAEDIIQPQAYVLSEAGGALGIDLPMYGDFVKALSSPKQANKMTLMQQLQQVFIETGNSSWLQWNFADVHLDTTSHPSALALFMSLLRGVPVVPVDSIEYSRVSRDTYSEIQQLRLSPSYMHGEMQIYEANQLIAYSRIKSGSPGYFVIFNPSDLPQRSNFTGEEEHKLPEKMTVSYFSENYNGDDNGNSTKVVHSSKVNLNELLVAPHATIILTYVPVKSE</sequence>
<dbReference type="GO" id="GO:1903801">
    <property type="term" value="P:L-leucine import across plasma membrane"/>
    <property type="evidence" value="ECO:0007669"/>
    <property type="project" value="EnsemblMetazoa"/>
</dbReference>
<keyword evidence="8" id="KW-1185">Reference proteome</keyword>